<dbReference type="GeneID" id="30036710"/>
<dbReference type="GO" id="GO:0006412">
    <property type="term" value="P:translation"/>
    <property type="evidence" value="ECO:0007669"/>
    <property type="project" value="InterPro"/>
</dbReference>
<dbReference type="GO" id="GO:0003735">
    <property type="term" value="F:structural constituent of ribosome"/>
    <property type="evidence" value="ECO:0007669"/>
    <property type="project" value="EnsemblFungi"/>
</dbReference>
<evidence type="ECO:0000256" key="2">
    <source>
        <dbReference type="ARBA" id="ARBA00022980"/>
    </source>
</evidence>
<evidence type="ECO:0000256" key="3">
    <source>
        <dbReference type="ARBA" id="ARBA00023274"/>
    </source>
</evidence>
<evidence type="ECO:0000256" key="4">
    <source>
        <dbReference type="RuleBase" id="RU004005"/>
    </source>
</evidence>
<proteinExistence type="inferred from homology"/>
<dbReference type="Proteomes" id="UP000189580">
    <property type="component" value="Chromosome c"/>
</dbReference>
<dbReference type="PANTHER" id="PTHR13501">
    <property type="entry name" value="CHLOROPLAST 50S RIBOSOMAL PROTEIN L22-RELATED"/>
    <property type="match status" value="1"/>
</dbReference>
<keyword evidence="6" id="KW-1185">Reference proteome</keyword>
<dbReference type="AlphaFoldDB" id="A0A167CIF6"/>
<comment type="similarity">
    <text evidence="1 4">Belongs to the universal ribosomal protein uL22 family.</text>
</comment>
<evidence type="ECO:0000256" key="1">
    <source>
        <dbReference type="ARBA" id="ARBA00009451"/>
    </source>
</evidence>
<dbReference type="InterPro" id="IPR047867">
    <property type="entry name" value="Ribosomal_uL22_bac/org-type"/>
</dbReference>
<dbReference type="RefSeq" id="XP_018734219.1">
    <property type="nucleotide sequence ID" value="XM_018881644.1"/>
</dbReference>
<evidence type="ECO:0000313" key="5">
    <source>
        <dbReference type="EMBL" id="ANB11742.1"/>
    </source>
</evidence>
<dbReference type="EMBL" id="CP014500">
    <property type="protein sequence ID" value="ANB11742.1"/>
    <property type="molecule type" value="Genomic_DNA"/>
</dbReference>
<dbReference type="InterPro" id="IPR036394">
    <property type="entry name" value="Ribosomal_uL22_sf"/>
</dbReference>
<reference evidence="5 6" key="1">
    <citation type="submission" date="2016-02" db="EMBL/GenBank/DDBJ databases">
        <title>Complete genome sequence and transcriptome regulation of the pentose utilising yeast Sugiyamaella lignohabitans.</title>
        <authorList>
            <person name="Bellasio M."/>
            <person name="Peymann A."/>
            <person name="Valli M."/>
            <person name="Sipitzky M."/>
            <person name="Graf A."/>
            <person name="Sauer M."/>
            <person name="Marx H."/>
            <person name="Mattanovich D."/>
        </authorList>
    </citation>
    <scope>NUCLEOTIDE SEQUENCE [LARGE SCALE GENOMIC DNA]</scope>
    <source>
        <strain evidence="5 6">CBS 10342</strain>
    </source>
</reference>
<evidence type="ECO:0000313" key="6">
    <source>
        <dbReference type="Proteomes" id="UP000189580"/>
    </source>
</evidence>
<dbReference type="InterPro" id="IPR001063">
    <property type="entry name" value="Ribosomal_uL22"/>
</dbReference>
<accession>A0A167CIF6</accession>
<sequence length="322" mass="36615">MSWLVRGGRVPVNGILRNSTALSRGVQSGCGPLAFNFTRGFTADSGLRQKEQQGGSLFGEVSEYKESADSRLAQLSHRTQVEEKPAEGEEVPAYKKPLDKLTNRDLLTDPEVQEFVNPPAQTAAEKLLSPLKRELYTKALELNGGKYVPNQIIKLDNGKSYQLNLTKEELQVLTPSVYLHSYRIKSSLKKTYVFLRMLRGMDLNKAITQCHFSPKHVARDVGEMLTRGLQQAKDLKLDPNELYVEQIWVGKDGTNIKRLEFKGRGRVGTITHKWVHVKAILRHVSYREEKTAAKVAKVDNKQVWQQLKSRPVHYVLDNTYKW</sequence>
<keyword evidence="2 4" id="KW-0689">Ribosomal protein</keyword>
<dbReference type="OrthoDB" id="416470at2759"/>
<dbReference type="Gene3D" id="3.90.470.10">
    <property type="entry name" value="Ribosomal protein L22/L17"/>
    <property type="match status" value="1"/>
</dbReference>
<dbReference type="PANTHER" id="PTHR13501:SF8">
    <property type="entry name" value="LARGE RIBOSOMAL SUBUNIT PROTEIN UL22M"/>
    <property type="match status" value="1"/>
</dbReference>
<name>A0A167CIF6_9ASCO</name>
<dbReference type="GO" id="GO:0005762">
    <property type="term" value="C:mitochondrial large ribosomal subunit"/>
    <property type="evidence" value="ECO:0007669"/>
    <property type="project" value="EnsemblFungi"/>
</dbReference>
<dbReference type="Pfam" id="PF00237">
    <property type="entry name" value="Ribosomal_L22"/>
    <property type="match status" value="1"/>
</dbReference>
<keyword evidence="3 4" id="KW-0687">Ribonucleoprotein</keyword>
<dbReference type="CDD" id="cd00336">
    <property type="entry name" value="Ribosomal_L22"/>
    <property type="match status" value="1"/>
</dbReference>
<dbReference type="SUPFAM" id="SSF54843">
    <property type="entry name" value="Ribosomal protein L22"/>
    <property type="match status" value="1"/>
</dbReference>
<organism evidence="5 6">
    <name type="scientific">Sugiyamaella lignohabitans</name>
    <dbReference type="NCBI Taxonomy" id="796027"/>
    <lineage>
        <taxon>Eukaryota</taxon>
        <taxon>Fungi</taxon>
        <taxon>Dikarya</taxon>
        <taxon>Ascomycota</taxon>
        <taxon>Saccharomycotina</taxon>
        <taxon>Dipodascomycetes</taxon>
        <taxon>Dipodascales</taxon>
        <taxon>Trichomonascaceae</taxon>
        <taxon>Sugiyamaella</taxon>
    </lineage>
</organism>
<gene>
    <name evidence="5" type="primary">MRPL22</name>
    <name evidence="5" type="ORF">AWJ20_4564</name>
</gene>
<dbReference type="KEGG" id="slb:AWJ20_4564"/>
<protein>
    <submittedName>
        <fullName evidence="5">Mitochondrial 54S ribosomal protein YmL22</fullName>
    </submittedName>
</protein>